<keyword evidence="1" id="KW-0732">Signal</keyword>
<dbReference type="SUPFAM" id="SSF75005">
    <property type="entry name" value="Arabinanase/levansucrase/invertase"/>
    <property type="match status" value="1"/>
</dbReference>
<dbReference type="GeneID" id="98147697"/>
<evidence type="ECO:0000256" key="1">
    <source>
        <dbReference type="ARBA" id="ARBA00022729"/>
    </source>
</evidence>
<dbReference type="Proteomes" id="UP001610432">
    <property type="component" value="Unassembled WGS sequence"/>
</dbReference>
<dbReference type="Gene3D" id="2.60.120.560">
    <property type="entry name" value="Exo-inulinase, domain 1"/>
    <property type="match status" value="1"/>
</dbReference>
<dbReference type="InterPro" id="IPR023296">
    <property type="entry name" value="Glyco_hydro_beta-prop_sf"/>
</dbReference>
<reference evidence="2 3" key="1">
    <citation type="submission" date="2024-07" db="EMBL/GenBank/DDBJ databases">
        <title>Section-level genome sequencing and comparative genomics of Aspergillus sections Usti and Cavernicolus.</title>
        <authorList>
            <consortium name="Lawrence Berkeley National Laboratory"/>
            <person name="Nybo J.L."/>
            <person name="Vesth T.C."/>
            <person name="Theobald S."/>
            <person name="Frisvad J.C."/>
            <person name="Larsen T.O."/>
            <person name="Kjaerboelling I."/>
            <person name="Rothschild-Mancinelli K."/>
            <person name="Lyhne E.K."/>
            <person name="Kogle M.E."/>
            <person name="Barry K."/>
            <person name="Clum A."/>
            <person name="Na H."/>
            <person name="Ledsgaard L."/>
            <person name="Lin J."/>
            <person name="Lipzen A."/>
            <person name="Kuo A."/>
            <person name="Riley R."/>
            <person name="Mondo S."/>
            <person name="Labutti K."/>
            <person name="Haridas S."/>
            <person name="Pangalinan J."/>
            <person name="Salamov A.A."/>
            <person name="Simmons B.A."/>
            <person name="Magnuson J.K."/>
            <person name="Chen J."/>
            <person name="Drula E."/>
            <person name="Henrissat B."/>
            <person name="Wiebenga A."/>
            <person name="Lubbers R.J."/>
            <person name="Gomes A.C."/>
            <person name="Macurrencykelacurrency M.R."/>
            <person name="Stajich J."/>
            <person name="Grigoriev I.V."/>
            <person name="Mortensen U.H."/>
            <person name="De Vries R.P."/>
            <person name="Baker S.E."/>
            <person name="Andersen M.R."/>
        </authorList>
    </citation>
    <scope>NUCLEOTIDE SEQUENCE [LARGE SCALE GENOMIC DNA]</scope>
    <source>
        <strain evidence="2 3">CBS 449.75</strain>
    </source>
</reference>
<dbReference type="Gene3D" id="2.120.10.10">
    <property type="match status" value="1"/>
</dbReference>
<comment type="caution">
    <text evidence="2">The sequence shown here is derived from an EMBL/GenBank/DDBJ whole genome shotgun (WGS) entry which is preliminary data.</text>
</comment>
<sequence>MATVAKMDNGEFLMSYEWYDTDPGKPCPIRVETSTDGVTWNEKDIGVVLSTPDGIQPYGSPYTIWDPVDKQLILSARAMRGADDITAYTRENECVVLVNKDHGTGVPASTDVCGPNSSPDLLLLPNGAILYTKQASIDASNPKYCIPRTDAAEIATLPYKSDSSANGQAGWIDFDGDWSIADDQYAFAPVTDTATIALTGSSGWTGYEISADVIITSSSGMISLAARTSASKTAPNSLAGYTAAIESNRGTLALYRVTDQATVLHSEAHPGGIHANKPYHLSASVQSAEITVTLTENGWSNTTFSRTDDVLKSGSAGLYGSHGSVRCKNVQIASLA</sequence>
<proteinExistence type="predicted"/>
<dbReference type="EMBL" id="JBFXLQ010000011">
    <property type="protein sequence ID" value="KAL2869144.1"/>
    <property type="molecule type" value="Genomic_DNA"/>
</dbReference>
<dbReference type="RefSeq" id="XP_070888123.1">
    <property type="nucleotide sequence ID" value="XM_071032625.1"/>
</dbReference>
<evidence type="ECO:0000313" key="3">
    <source>
        <dbReference type="Proteomes" id="UP001610432"/>
    </source>
</evidence>
<evidence type="ECO:0000313" key="2">
    <source>
        <dbReference type="EMBL" id="KAL2869144.1"/>
    </source>
</evidence>
<organism evidence="2 3">
    <name type="scientific">Aspergillus lucknowensis</name>
    <dbReference type="NCBI Taxonomy" id="176173"/>
    <lineage>
        <taxon>Eukaryota</taxon>
        <taxon>Fungi</taxon>
        <taxon>Dikarya</taxon>
        <taxon>Ascomycota</taxon>
        <taxon>Pezizomycotina</taxon>
        <taxon>Eurotiomycetes</taxon>
        <taxon>Eurotiomycetidae</taxon>
        <taxon>Eurotiales</taxon>
        <taxon>Aspergillaceae</taxon>
        <taxon>Aspergillus</taxon>
        <taxon>Aspergillus subgen. Nidulantes</taxon>
    </lineage>
</organism>
<protein>
    <submittedName>
        <fullName evidence="2">Uncharacterized protein</fullName>
    </submittedName>
</protein>
<name>A0ABR4LY77_9EURO</name>
<gene>
    <name evidence="2" type="ORF">BJX67DRAFT_379619</name>
</gene>
<accession>A0ABR4LY77</accession>
<keyword evidence="3" id="KW-1185">Reference proteome</keyword>